<protein>
    <submittedName>
        <fullName evidence="2">Uncharacterized protein</fullName>
    </submittedName>
</protein>
<feature type="chain" id="PRO_5034071484" evidence="1">
    <location>
        <begin position="18"/>
        <end position="137"/>
    </location>
</feature>
<keyword evidence="1" id="KW-0732">Signal</keyword>
<dbReference type="EMBL" id="HBUF01484559">
    <property type="protein sequence ID" value="CAG6745119.1"/>
    <property type="molecule type" value="Transcribed_RNA"/>
</dbReference>
<name>A0A8D8ZDT9_9HEMI</name>
<evidence type="ECO:0000313" key="2">
    <source>
        <dbReference type="EMBL" id="CAG6745119.1"/>
    </source>
</evidence>
<evidence type="ECO:0000256" key="1">
    <source>
        <dbReference type="SAM" id="SignalP"/>
    </source>
</evidence>
<sequence length="137" mass="15904">MIFFKFIFLINIPGVSKLSLDYRKMDNKDLDNIKTDILNKLKDKVDVEGFQEECDELVKAIDMANKKVDVHRKFQILQSSIVNKILEMLPETNQKTELQEMTDMKIAEALKKLETKLKKMIDRSEEGASGTKKPILR</sequence>
<reference evidence="2" key="1">
    <citation type="submission" date="2021-05" db="EMBL/GenBank/DDBJ databases">
        <authorList>
            <person name="Alioto T."/>
            <person name="Alioto T."/>
            <person name="Gomez Garrido J."/>
        </authorList>
    </citation>
    <scope>NUCLEOTIDE SEQUENCE</scope>
</reference>
<proteinExistence type="predicted"/>
<dbReference type="AlphaFoldDB" id="A0A8D8ZDT9"/>
<accession>A0A8D8ZDT9</accession>
<organism evidence="2">
    <name type="scientific">Cacopsylla melanoneura</name>
    <dbReference type="NCBI Taxonomy" id="428564"/>
    <lineage>
        <taxon>Eukaryota</taxon>
        <taxon>Metazoa</taxon>
        <taxon>Ecdysozoa</taxon>
        <taxon>Arthropoda</taxon>
        <taxon>Hexapoda</taxon>
        <taxon>Insecta</taxon>
        <taxon>Pterygota</taxon>
        <taxon>Neoptera</taxon>
        <taxon>Paraneoptera</taxon>
        <taxon>Hemiptera</taxon>
        <taxon>Sternorrhyncha</taxon>
        <taxon>Psylloidea</taxon>
        <taxon>Psyllidae</taxon>
        <taxon>Psyllinae</taxon>
        <taxon>Cacopsylla</taxon>
    </lineage>
</organism>
<feature type="signal peptide" evidence="1">
    <location>
        <begin position="1"/>
        <end position="17"/>
    </location>
</feature>